<dbReference type="Pfam" id="PF07690">
    <property type="entry name" value="MFS_1"/>
    <property type="match status" value="1"/>
</dbReference>
<protein>
    <submittedName>
        <fullName evidence="9">Synaptic vesicle glycoprotein 2C</fullName>
    </submittedName>
</protein>
<keyword evidence="10" id="KW-1185">Reference proteome</keyword>
<feature type="transmembrane region" description="Helical" evidence="7">
    <location>
        <begin position="354"/>
        <end position="374"/>
    </location>
</feature>
<evidence type="ECO:0000259" key="8">
    <source>
        <dbReference type="PROSITE" id="PS50850"/>
    </source>
</evidence>
<evidence type="ECO:0000256" key="2">
    <source>
        <dbReference type="ARBA" id="ARBA00008335"/>
    </source>
</evidence>
<sequence length="382" mass="43629">MKRLHFARWRKFLLICSIPAILSAIGVSFLPESPRFLLEMGRNSEAIYVYKLIFSWNNSVKSGEEYQLTEFEVPSKRPTVHVSIPANRGILREMLRSLENCWNNIAGVFSPPNTFLTLFLLVVWITMSFGFYGISIWLHEYTKYIEDNNFESRTINQANLIIEDRKFATNIENIHFTNLTFNNVRFDQTLINHLFDLQPKTVSRIHICSRLENFKTHFDELALWCDIDFDVNFKLAELFYENLFAQLTILPGTLITSFILDRIGRIKTLGVSLVLTSASVGCLWFANTKEYLIAFEAVFTFLTVFGWNALDVMTTEAYPANIRTTSYGIFSAISRLAAILSNLTFGSAIQASKLIPIILSSAVLLSGAICVTRLPETKDYLV</sequence>
<name>A0AAV4Y0D4_CAEEX</name>
<dbReference type="InterPro" id="IPR036259">
    <property type="entry name" value="MFS_trans_sf"/>
</dbReference>
<dbReference type="AlphaFoldDB" id="A0AAV4Y0D4"/>
<dbReference type="Gene3D" id="1.20.1250.20">
    <property type="entry name" value="MFS general substrate transporter like domains"/>
    <property type="match status" value="2"/>
</dbReference>
<dbReference type="PANTHER" id="PTHR23511">
    <property type="entry name" value="SYNAPTIC VESICLE GLYCOPROTEIN 2"/>
    <property type="match status" value="1"/>
</dbReference>
<feature type="transmembrane region" description="Helical" evidence="7">
    <location>
        <begin position="268"/>
        <end position="286"/>
    </location>
</feature>
<proteinExistence type="inferred from homology"/>
<evidence type="ECO:0000256" key="7">
    <source>
        <dbReference type="SAM" id="Phobius"/>
    </source>
</evidence>
<keyword evidence="6 7" id="KW-0472">Membrane</keyword>
<dbReference type="InterPro" id="IPR005828">
    <property type="entry name" value="MFS_sugar_transport-like"/>
</dbReference>
<keyword evidence="5 7" id="KW-1133">Transmembrane helix</keyword>
<comment type="similarity">
    <text evidence="2">Belongs to the major facilitator superfamily.</text>
</comment>
<evidence type="ECO:0000256" key="6">
    <source>
        <dbReference type="ARBA" id="ARBA00023136"/>
    </source>
</evidence>
<dbReference type="GO" id="GO:0022857">
    <property type="term" value="F:transmembrane transporter activity"/>
    <property type="evidence" value="ECO:0007669"/>
    <property type="project" value="InterPro"/>
</dbReference>
<reference evidence="9 10" key="1">
    <citation type="submission" date="2021-06" db="EMBL/GenBank/DDBJ databases">
        <title>Caerostris extrusa draft genome.</title>
        <authorList>
            <person name="Kono N."/>
            <person name="Arakawa K."/>
        </authorList>
    </citation>
    <scope>NUCLEOTIDE SEQUENCE [LARGE SCALE GENOMIC DNA]</scope>
</reference>
<dbReference type="SUPFAM" id="SSF103473">
    <property type="entry name" value="MFS general substrate transporter"/>
    <property type="match status" value="2"/>
</dbReference>
<keyword evidence="4 7" id="KW-0812">Transmembrane</keyword>
<keyword evidence="3" id="KW-0813">Transport</keyword>
<accession>A0AAV4Y0D4</accession>
<dbReference type="PROSITE" id="PS50850">
    <property type="entry name" value="MFS"/>
    <property type="match status" value="1"/>
</dbReference>
<dbReference type="GO" id="GO:0016020">
    <property type="term" value="C:membrane"/>
    <property type="evidence" value="ECO:0007669"/>
    <property type="project" value="UniProtKB-SubCell"/>
</dbReference>
<comment type="subcellular location">
    <subcellularLocation>
        <location evidence="1">Membrane</location>
        <topology evidence="1">Multi-pass membrane protein</topology>
    </subcellularLocation>
</comment>
<dbReference type="InterPro" id="IPR011701">
    <property type="entry name" value="MFS"/>
</dbReference>
<organism evidence="9 10">
    <name type="scientific">Caerostris extrusa</name>
    <name type="common">Bark spider</name>
    <name type="synonym">Caerostris bankana</name>
    <dbReference type="NCBI Taxonomy" id="172846"/>
    <lineage>
        <taxon>Eukaryota</taxon>
        <taxon>Metazoa</taxon>
        <taxon>Ecdysozoa</taxon>
        <taxon>Arthropoda</taxon>
        <taxon>Chelicerata</taxon>
        <taxon>Arachnida</taxon>
        <taxon>Araneae</taxon>
        <taxon>Araneomorphae</taxon>
        <taxon>Entelegynae</taxon>
        <taxon>Araneoidea</taxon>
        <taxon>Araneidae</taxon>
        <taxon>Caerostris</taxon>
    </lineage>
</organism>
<gene>
    <name evidence="9" type="primary">Sv2c</name>
    <name evidence="9" type="ORF">CEXT_127262</name>
</gene>
<comment type="caution">
    <text evidence="9">The sequence shown here is derived from an EMBL/GenBank/DDBJ whole genome shotgun (WGS) entry which is preliminary data.</text>
</comment>
<evidence type="ECO:0000256" key="5">
    <source>
        <dbReference type="ARBA" id="ARBA00022989"/>
    </source>
</evidence>
<evidence type="ECO:0000313" key="9">
    <source>
        <dbReference type="EMBL" id="GIZ00883.1"/>
    </source>
</evidence>
<feature type="transmembrane region" description="Helical" evidence="7">
    <location>
        <begin position="12"/>
        <end position="30"/>
    </location>
</feature>
<evidence type="ECO:0000313" key="10">
    <source>
        <dbReference type="Proteomes" id="UP001054945"/>
    </source>
</evidence>
<dbReference type="Proteomes" id="UP001054945">
    <property type="component" value="Unassembled WGS sequence"/>
</dbReference>
<feature type="transmembrane region" description="Helical" evidence="7">
    <location>
        <begin position="325"/>
        <end position="348"/>
    </location>
</feature>
<evidence type="ECO:0000256" key="3">
    <source>
        <dbReference type="ARBA" id="ARBA00022448"/>
    </source>
</evidence>
<dbReference type="PANTHER" id="PTHR23511:SF42">
    <property type="entry name" value="SYNAPTIC VESICLE GLYCOPROTEIN 2C-LIKE"/>
    <property type="match status" value="1"/>
</dbReference>
<feature type="transmembrane region" description="Helical" evidence="7">
    <location>
        <begin position="115"/>
        <end position="138"/>
    </location>
</feature>
<dbReference type="InterPro" id="IPR020846">
    <property type="entry name" value="MFS_dom"/>
</dbReference>
<feature type="domain" description="Major facilitator superfamily (MFS) profile" evidence="8">
    <location>
        <begin position="1"/>
        <end position="378"/>
    </location>
</feature>
<dbReference type="Pfam" id="PF00083">
    <property type="entry name" value="Sugar_tr"/>
    <property type="match status" value="1"/>
</dbReference>
<dbReference type="EMBL" id="BPLR01001220">
    <property type="protein sequence ID" value="GIZ00883.1"/>
    <property type="molecule type" value="Genomic_DNA"/>
</dbReference>
<feature type="transmembrane region" description="Helical" evidence="7">
    <location>
        <begin position="292"/>
        <end position="313"/>
    </location>
</feature>
<evidence type="ECO:0000256" key="4">
    <source>
        <dbReference type="ARBA" id="ARBA00022692"/>
    </source>
</evidence>
<evidence type="ECO:0000256" key="1">
    <source>
        <dbReference type="ARBA" id="ARBA00004141"/>
    </source>
</evidence>